<reference evidence="9 10" key="1">
    <citation type="journal article" date="2022" name="bioRxiv">
        <title>Genomics of Preaxostyla Flagellates Illuminates Evolutionary Transitions and the Path Towards Mitochondrial Loss.</title>
        <authorList>
            <person name="Novak L.V.F."/>
            <person name="Treitli S.C."/>
            <person name="Pyrih J."/>
            <person name="Halakuc P."/>
            <person name="Pipaliya S.V."/>
            <person name="Vacek V."/>
            <person name="Brzon O."/>
            <person name="Soukal P."/>
            <person name="Eme L."/>
            <person name="Dacks J.B."/>
            <person name="Karnkowska A."/>
            <person name="Elias M."/>
            <person name="Hampl V."/>
        </authorList>
    </citation>
    <scope>NUCLEOTIDE SEQUENCE [LARGE SCALE GENOMIC DNA]</scope>
    <source>
        <strain evidence="9">NAU3</strain>
        <tissue evidence="9">Gut</tissue>
    </source>
</reference>
<dbReference type="InterPro" id="IPR002490">
    <property type="entry name" value="V-ATPase_116kDa_su"/>
</dbReference>
<evidence type="ECO:0000256" key="2">
    <source>
        <dbReference type="ARBA" id="ARBA00009904"/>
    </source>
</evidence>
<feature type="region of interest" description="Disordered" evidence="8">
    <location>
        <begin position="789"/>
        <end position="821"/>
    </location>
</feature>
<gene>
    <name evidence="9" type="ORF">BLNAU_4900</name>
</gene>
<evidence type="ECO:0000256" key="8">
    <source>
        <dbReference type="SAM" id="MobiDB-lite"/>
    </source>
</evidence>
<dbReference type="Proteomes" id="UP001281761">
    <property type="component" value="Unassembled WGS sequence"/>
</dbReference>
<evidence type="ECO:0000256" key="3">
    <source>
        <dbReference type="ARBA" id="ARBA00022448"/>
    </source>
</evidence>
<evidence type="ECO:0000256" key="6">
    <source>
        <dbReference type="ARBA" id="ARBA00023065"/>
    </source>
</evidence>
<dbReference type="Pfam" id="PF01496">
    <property type="entry name" value="V_ATPase_I"/>
    <property type="match status" value="1"/>
</dbReference>
<protein>
    <submittedName>
        <fullName evidence="9">Uncharacterized protein</fullName>
    </submittedName>
</protein>
<keyword evidence="3" id="KW-0813">Transport</keyword>
<name>A0ABQ9Y8C9_9EUKA</name>
<keyword evidence="4" id="KW-0812">Transmembrane</keyword>
<keyword evidence="5" id="KW-1133">Transmembrane helix</keyword>
<evidence type="ECO:0000256" key="7">
    <source>
        <dbReference type="ARBA" id="ARBA00023136"/>
    </source>
</evidence>
<comment type="similarity">
    <text evidence="2">Belongs to the V-ATPase 116 kDa subunit family.</text>
</comment>
<dbReference type="EMBL" id="JARBJD010000025">
    <property type="protein sequence ID" value="KAK2960017.1"/>
    <property type="molecule type" value="Genomic_DNA"/>
</dbReference>
<keyword evidence="6" id="KW-0406">Ion transport</keyword>
<comment type="subcellular location">
    <subcellularLocation>
        <location evidence="1">Membrane</location>
        <topology evidence="1">Multi-pass membrane protein</topology>
    </subcellularLocation>
</comment>
<feature type="compositionally biased region" description="Basic and acidic residues" evidence="8">
    <location>
        <begin position="789"/>
        <end position="805"/>
    </location>
</feature>
<evidence type="ECO:0000256" key="1">
    <source>
        <dbReference type="ARBA" id="ARBA00004141"/>
    </source>
</evidence>
<organism evidence="9 10">
    <name type="scientific">Blattamonas nauphoetae</name>
    <dbReference type="NCBI Taxonomy" id="2049346"/>
    <lineage>
        <taxon>Eukaryota</taxon>
        <taxon>Metamonada</taxon>
        <taxon>Preaxostyla</taxon>
        <taxon>Oxymonadida</taxon>
        <taxon>Blattamonas</taxon>
    </lineage>
</organism>
<feature type="region of interest" description="Disordered" evidence="8">
    <location>
        <begin position="844"/>
        <end position="892"/>
    </location>
</feature>
<keyword evidence="7" id="KW-0472">Membrane</keyword>
<sequence length="1297" mass="145383">MIPSLLSAVKNLLETHSLEIVRDVYFDWKEWVTMMETIEKDATLGTDLSFLQSRCLRSTLLSLQTKYQHIVHISHIEEQSLTESVSDNLSTFTTHPPTEIEATWHLSVNDSSQSLLSPSISTQTSLPTSDSSTVTVDFTRHNYQRLLVAIHHHLARPQNTVFLWDIRPSESVDTSFPAPHPSFVDKNEKFETSLFDETDDAKLIASFHRCRAVLNATKSTKCIVHLRPFKNRLIEGLHSSNLLVQSESSFLFFTIADYLPTADNPRDPQFLGIQKAFRDGTHWEKVALLELWGRWFVRGRDGDGNLPNASGFDFEGVLEADLANTHLFDQVCRLVKAILNTKIDSMSFGEKLDFLLSFEKRHRIVSRLSSNPKVRVRHERTAPDRRPLATSFGSLLSVFRGCDFPSALTEFITNDNNTIPPQSSKQVNPVFFLNHTSIDTKHRHSFFPMDLMFERYFRSDPDAFLRAWPDLSVITSGRFLFTFPIGLHSLLLRCPKFNLDQHALHQLISLFFIKLSDQDTTRTDILDLFRAFPPPRLIDSLLSLPHLVRATSDTWGHFLNLFRSFGASTCPFGSCSSLATVFKMLTPFASNPKPDELDLLSKVGETVVSLHWLSVPAHFDSPLICHLPSLSGRQRDILRHLSSPSVMPSFRDRVTIVSVSVRLLASHEFHHLQVGLGLVDYLFRDILSPTPALVSVLFEFFYRFVRMSSDPVRMNLVEFGLLDLIVSAVSRSSFLDDYEKGVAVIGILLDTIRRDFLKRSMRRDTPSMMWMVVPNFVVLCRQACRAQKEEGKKTERTSAEQERSAQQRKKPKYLTKGTDTETVSLLSGQSGRLSVAGSINSLSSEFGEEEKQKERYGTLTPTSLATSTTEAEEGKAGGEGEGDGDERSGRGWEEREPAFDSGLFVHLVIDTIEYVLGCVSNTASYLPVGSVLRLPVDSGGSEGACVWVSDWDASVDWSDGGCAVWDGRAECVPALSSAALGGVHEQVLCGGGEGVGRTRSGTRTPHRAATLPTIDPLQEPFLKFDPNSELSFEDKSVVFCSLVALVKAEHPFDNALQDRSVRFLNSLSPMFFELESTAKLVTELVPSSAGSPSGFVDGIVTLVSSPHSTMVTTALSFLMYTTLFSLPAIRLRFVESDLVIKLLATVRPHTLPISGNETMLNDLVWIINNCLNLTRQDYLINLDITDAIDKYNHREMIFQKVILPSSHFLTFLISNRYVLSRDLCKSFMSLLGTFIEMGPFHRPTLEFVLAFPIAMALPSCHSFVEIDVNIWNPLNGILNSLDDWKNDEPEATKLGNK</sequence>
<comment type="caution">
    <text evidence="9">The sequence shown here is derived from an EMBL/GenBank/DDBJ whole genome shotgun (WGS) entry which is preliminary data.</text>
</comment>
<accession>A0ABQ9Y8C9</accession>
<evidence type="ECO:0000256" key="5">
    <source>
        <dbReference type="ARBA" id="ARBA00022989"/>
    </source>
</evidence>
<evidence type="ECO:0000313" key="9">
    <source>
        <dbReference type="EMBL" id="KAK2960017.1"/>
    </source>
</evidence>
<keyword evidence="10" id="KW-1185">Reference proteome</keyword>
<feature type="compositionally biased region" description="Low complexity" evidence="8">
    <location>
        <begin position="858"/>
        <end position="869"/>
    </location>
</feature>
<proteinExistence type="inferred from homology"/>
<evidence type="ECO:0000256" key="4">
    <source>
        <dbReference type="ARBA" id="ARBA00022692"/>
    </source>
</evidence>
<evidence type="ECO:0000313" key="10">
    <source>
        <dbReference type="Proteomes" id="UP001281761"/>
    </source>
</evidence>